<protein>
    <recommendedName>
        <fullName evidence="2">J domain-containing protein</fullName>
    </recommendedName>
</protein>
<dbReference type="CDD" id="cd06257">
    <property type="entry name" value="DnaJ"/>
    <property type="match status" value="1"/>
</dbReference>
<dbReference type="InterPro" id="IPR001623">
    <property type="entry name" value="DnaJ_domain"/>
</dbReference>
<dbReference type="PROSITE" id="PS50076">
    <property type="entry name" value="DNAJ_2"/>
    <property type="match status" value="1"/>
</dbReference>
<gene>
    <name evidence="3" type="ORF">ACHAWO_011252</name>
</gene>
<dbReference type="Pfam" id="PF00226">
    <property type="entry name" value="DnaJ"/>
    <property type="match status" value="1"/>
</dbReference>
<feature type="region of interest" description="Disordered" evidence="1">
    <location>
        <begin position="50"/>
        <end position="106"/>
    </location>
</feature>
<dbReference type="Gene3D" id="2.60.260.20">
    <property type="entry name" value="Urease metallochaperone UreE, N-terminal domain"/>
    <property type="match status" value="2"/>
</dbReference>
<evidence type="ECO:0000256" key="1">
    <source>
        <dbReference type="SAM" id="MobiDB-lite"/>
    </source>
</evidence>
<organism evidence="3 4">
    <name type="scientific">Cyclotella atomus</name>
    <dbReference type="NCBI Taxonomy" id="382360"/>
    <lineage>
        <taxon>Eukaryota</taxon>
        <taxon>Sar</taxon>
        <taxon>Stramenopiles</taxon>
        <taxon>Ochrophyta</taxon>
        <taxon>Bacillariophyta</taxon>
        <taxon>Coscinodiscophyceae</taxon>
        <taxon>Thalassiosirophycidae</taxon>
        <taxon>Stephanodiscales</taxon>
        <taxon>Stephanodiscaceae</taxon>
        <taxon>Cyclotella</taxon>
    </lineage>
</organism>
<name>A0ABD3P341_9STRA</name>
<dbReference type="EMBL" id="JALLPJ020000811">
    <property type="protein sequence ID" value="KAL3782323.1"/>
    <property type="molecule type" value="Genomic_DNA"/>
</dbReference>
<comment type="caution">
    <text evidence="3">The sequence shown here is derived from an EMBL/GenBank/DDBJ whole genome shotgun (WGS) entry which is preliminary data.</text>
</comment>
<keyword evidence="4" id="KW-1185">Reference proteome</keyword>
<dbReference type="CDD" id="cd10747">
    <property type="entry name" value="DnaJ_C"/>
    <property type="match status" value="1"/>
</dbReference>
<dbReference type="InterPro" id="IPR002939">
    <property type="entry name" value="DnaJ_C"/>
</dbReference>
<dbReference type="InterPro" id="IPR044713">
    <property type="entry name" value="DNJA1/2-like"/>
</dbReference>
<accession>A0ABD3P341</accession>
<dbReference type="InterPro" id="IPR036869">
    <property type="entry name" value="J_dom_sf"/>
</dbReference>
<dbReference type="PANTHER" id="PTHR43888">
    <property type="entry name" value="DNAJ-LIKE-2, ISOFORM A-RELATED"/>
    <property type="match status" value="1"/>
</dbReference>
<dbReference type="AlphaFoldDB" id="A0ABD3P341"/>
<dbReference type="SUPFAM" id="SSF49493">
    <property type="entry name" value="HSP40/DnaJ peptide-binding domain"/>
    <property type="match status" value="2"/>
</dbReference>
<dbReference type="Proteomes" id="UP001530400">
    <property type="component" value="Unassembled WGS sequence"/>
</dbReference>
<dbReference type="SUPFAM" id="SSF46565">
    <property type="entry name" value="Chaperone J-domain"/>
    <property type="match status" value="1"/>
</dbReference>
<evidence type="ECO:0000259" key="2">
    <source>
        <dbReference type="PROSITE" id="PS50076"/>
    </source>
</evidence>
<evidence type="ECO:0000313" key="4">
    <source>
        <dbReference type="Proteomes" id="UP001530400"/>
    </source>
</evidence>
<dbReference type="InterPro" id="IPR008971">
    <property type="entry name" value="HSP40/DnaJ_pept-bd"/>
</dbReference>
<sequence>MTIRSRAPLTTVGILAAAGSISSSDGAFSLSCTSSWDCSNNAAFVHRIPRGGSSAESTRATNAKDGENTKQHKRKKKRTKSEKNSNSSKEDAGSKSPGSEVGDETDETVLPPEISHILSTTCHYSVLSLPKTASQTEILKAYRKKCVLTHPDKLPKNVADRRGAFDKVAKAFEVLGCEKKRALYDKFGHADESMIDDSSAMGQMFGQDVFRDFFGSSSVFGDPFFGRRASAAGGGSAAGSNPFRRPPRNKDLRYNLEVTLEDLYTGTPKHVAIQQPNPLQPHFPLRKELEVNLTPGMMSGNSVRISGVVDSIPNCAPADVVFLLSERRHPVFTRRGSDLAMEVRISLGESLCGFRREVRCLDGNIVVIGPPKGEVLETRLEMEDASNGTAITDSSENENFIGNPTTYSTKKIQLSSTIIQTGDVHVLKGKGMPKQSTSSSKQYGDLYIQYVVEMPGSQNSKPSNVLSSGERVELARLLHKLEGKSDPCLEFNNSTEVEFLELASASDFGKSPPSDGSHDDYLQHEHEDEHEFHTNDINDFFQRAFGGRSATFGNFGNGGFHYHDHEVECSQM</sequence>
<dbReference type="PRINTS" id="PR00625">
    <property type="entry name" value="JDOMAIN"/>
</dbReference>
<feature type="domain" description="J" evidence="2">
    <location>
        <begin position="122"/>
        <end position="188"/>
    </location>
</feature>
<proteinExistence type="predicted"/>
<dbReference type="Pfam" id="PF01556">
    <property type="entry name" value="DnaJ_C"/>
    <property type="match status" value="2"/>
</dbReference>
<feature type="compositionally biased region" description="Basic residues" evidence="1">
    <location>
        <begin position="71"/>
        <end position="80"/>
    </location>
</feature>
<evidence type="ECO:0000313" key="3">
    <source>
        <dbReference type="EMBL" id="KAL3782323.1"/>
    </source>
</evidence>
<reference evidence="3 4" key="1">
    <citation type="submission" date="2024-10" db="EMBL/GenBank/DDBJ databases">
        <title>Updated reference genomes for cyclostephanoid diatoms.</title>
        <authorList>
            <person name="Roberts W.R."/>
            <person name="Alverson A.J."/>
        </authorList>
    </citation>
    <scope>NUCLEOTIDE SEQUENCE [LARGE SCALE GENOMIC DNA]</scope>
    <source>
        <strain evidence="3 4">AJA010-31</strain>
    </source>
</reference>
<dbReference type="Gene3D" id="1.10.287.110">
    <property type="entry name" value="DnaJ domain"/>
    <property type="match status" value="1"/>
</dbReference>
<dbReference type="SMART" id="SM00271">
    <property type="entry name" value="DnaJ"/>
    <property type="match status" value="1"/>
</dbReference>